<feature type="compositionally biased region" description="Basic residues" evidence="1">
    <location>
        <begin position="642"/>
        <end position="655"/>
    </location>
</feature>
<feature type="compositionally biased region" description="Basic residues" evidence="1">
    <location>
        <begin position="65"/>
        <end position="80"/>
    </location>
</feature>
<feature type="compositionally biased region" description="Polar residues" evidence="1">
    <location>
        <begin position="36"/>
        <end position="61"/>
    </location>
</feature>
<reference evidence="3" key="1">
    <citation type="journal article" date="2020" name="Stud. Mycol.">
        <title>101 Dothideomycetes genomes: a test case for predicting lifestyles and emergence of pathogens.</title>
        <authorList>
            <person name="Haridas S."/>
            <person name="Albert R."/>
            <person name="Binder M."/>
            <person name="Bloem J."/>
            <person name="Labutti K."/>
            <person name="Salamov A."/>
            <person name="Andreopoulos B."/>
            <person name="Baker S."/>
            <person name="Barry K."/>
            <person name="Bills G."/>
            <person name="Bluhm B."/>
            <person name="Cannon C."/>
            <person name="Castanera R."/>
            <person name="Culley D."/>
            <person name="Daum C."/>
            <person name="Ezra D."/>
            <person name="Gonzalez J."/>
            <person name="Henrissat B."/>
            <person name="Kuo A."/>
            <person name="Liang C."/>
            <person name="Lipzen A."/>
            <person name="Lutzoni F."/>
            <person name="Magnuson J."/>
            <person name="Mondo S."/>
            <person name="Nolan M."/>
            <person name="Ohm R."/>
            <person name="Pangilinan J."/>
            <person name="Park H.-J."/>
            <person name="Ramirez L."/>
            <person name="Alfaro M."/>
            <person name="Sun H."/>
            <person name="Tritt A."/>
            <person name="Yoshinaga Y."/>
            <person name="Zwiers L.-H."/>
            <person name="Turgeon B."/>
            <person name="Goodwin S."/>
            <person name="Spatafora J."/>
            <person name="Crous P."/>
            <person name="Grigoriev I."/>
        </authorList>
    </citation>
    <scope>NUCLEOTIDE SEQUENCE</scope>
    <source>
        <strain evidence="3">Tuck. ex Michener</strain>
    </source>
</reference>
<protein>
    <recommendedName>
        <fullName evidence="2">UBA domain-containing protein</fullName>
    </recommendedName>
</protein>
<feature type="compositionally biased region" description="Pro residues" evidence="1">
    <location>
        <begin position="322"/>
        <end position="332"/>
    </location>
</feature>
<feature type="domain" description="UBA" evidence="2">
    <location>
        <begin position="1338"/>
        <end position="1382"/>
    </location>
</feature>
<feature type="region of interest" description="Disordered" evidence="1">
    <location>
        <begin position="25"/>
        <end position="80"/>
    </location>
</feature>
<proteinExistence type="predicted"/>
<dbReference type="OrthoDB" id="5376710at2759"/>
<dbReference type="InterPro" id="IPR009060">
    <property type="entry name" value="UBA-like_sf"/>
</dbReference>
<evidence type="ECO:0000313" key="4">
    <source>
        <dbReference type="Proteomes" id="UP000800092"/>
    </source>
</evidence>
<feature type="compositionally biased region" description="Polar residues" evidence="1">
    <location>
        <begin position="120"/>
        <end position="137"/>
    </location>
</feature>
<feature type="compositionally biased region" description="Low complexity" evidence="1">
    <location>
        <begin position="1232"/>
        <end position="1252"/>
    </location>
</feature>
<dbReference type="PROSITE" id="PS50030">
    <property type="entry name" value="UBA"/>
    <property type="match status" value="1"/>
</dbReference>
<feature type="compositionally biased region" description="Basic residues" evidence="1">
    <location>
        <begin position="238"/>
        <end position="248"/>
    </location>
</feature>
<feature type="region of interest" description="Disordered" evidence="1">
    <location>
        <begin position="624"/>
        <end position="707"/>
    </location>
</feature>
<feature type="compositionally biased region" description="Basic residues" evidence="1">
    <location>
        <begin position="171"/>
        <end position="181"/>
    </location>
</feature>
<name>A0A6A6HJE3_VIRVR</name>
<sequence length="1382" mass="150798">MAAATQAPNRPPAFDPHTITGRRRSLSSMLTMSSPWAPSTQSLQNSCSTGAMYSADQTSPQLRLKNSKRGLRSTPQRKRNGTLLHAVTGQNAAVIQDPPPMSPLEQRMATSPNAEILNNIRGSTSPLKPSISPTNYRKSPILSVEAKTSSPPPSRRERDGHGPPDLPPISTHRRGHVHWHSQRSATKSHFSPDKPGADVTNSPNASHGMPPDVDLSSYEPPPTTAKSKKPKIQVMIPKNKRPHPIFRKFSKDSDGKSSGKKIGSPEKHSASSARELLPKSGALVPAKAALQLGITSRTPCLPAGMQIESLRTSPPKRDPTAKQPPPTAPIGPSPIIGHGESSRSFTASDIPTLPATSKPKVALSDDRSLYEVPMLPQQHDPMPSRPSQDTTDGSIESEGAMSDEYRLSDHSKRTSMTSLDSKDIPDGKIKGLRRPGGTTALFNSPPTKSAPFSDHKGHRRNVSEPKTMGQSTNTRGARLGEQMQERANSVPSPEKRRFNGAPATEKPKRSLDEKRPVLRRNEFSKRLESPARKAYSIPSPEKKDIYDCTGTRQKLGREYDPKKEEKSMKKDEKPKKSITKARSLNNLKEKPLPPSPPPSAMAILPDCIKSKEKNVFDESLEIEIRRTQSQLSPSKKVIPPPRRSHSQRAPRHPARHTNNSGLGHSTSHSRSRAGSRTRLDQLDRNFINASPKPDQSPENARARSPTLSQAEHDLETHLTAITESPTYYFDHRFKTPEWEKPREQAQRYSSSDIPPIPLKSPRRMGTMPAPLSRKRSSSAPPASPPKRHESVKEVATKRQEQVSADAAEQIIVKIMASLDSLEDLFTTAIINKGFYRTFKRHELDLMKEVLLNGSPAAWEHREFTPPNPDQAVPDDLPVEEYSPSTYLESYGQDLQIIGGLKALILERCQSVLRSSTVKALATTNPDESKRVDSAFWRIWTFCIIFGATKGREDDMNGQIDWLRGGTAAHTQTCSHTIIGSEAMDLNSVLLAAPPAFAKGNNPGKGLKATELYDMMELWTCLGALLQGLHGRTAQARQFGIFDDTEVRGGDIDGEDAMLEEWLQYIMSLGLDAILGIASLAPETGPAAFELAKEQGWTKWGPPPISEKGGGVRRTFLKDPVGRMYEERIAASYAQTTSPKAIHRKMSRDRVQGFIDELRTTKSRPTYARLPPSDERPMSDWRGASSELGFGPPVPPIQDWPSAPTTHPAEPSGMVRTDRLGSVATTGTNETHASPPTTAPTALSPAPLPATIFGHGGPFGSHAAAAGSSSAHHPVAPTGLGITSPSGAPRINSAIPSSPLMELPLPPNTFGDPSPVPTPGAREVPAVLRLDLGKVEPVGTAERAVQKIREMGFAEEDAKRALKMTDIGDGLRVDRALELLLRE</sequence>
<feature type="compositionally biased region" description="Basic and acidic residues" evidence="1">
    <location>
        <begin position="420"/>
        <end position="429"/>
    </location>
</feature>
<evidence type="ECO:0000256" key="1">
    <source>
        <dbReference type="SAM" id="MobiDB-lite"/>
    </source>
</evidence>
<dbReference type="SUPFAM" id="SSF46934">
    <property type="entry name" value="UBA-like"/>
    <property type="match status" value="1"/>
</dbReference>
<dbReference type="Gene3D" id="1.10.8.10">
    <property type="entry name" value="DNA helicase RuvA subunit, C-terminal domain"/>
    <property type="match status" value="1"/>
</dbReference>
<keyword evidence="4" id="KW-1185">Reference proteome</keyword>
<feature type="compositionally biased region" description="Basic and acidic residues" evidence="1">
    <location>
        <begin position="555"/>
        <end position="575"/>
    </location>
</feature>
<feature type="compositionally biased region" description="Polar residues" evidence="1">
    <location>
        <begin position="1222"/>
        <end position="1231"/>
    </location>
</feature>
<feature type="region of interest" description="Disordered" evidence="1">
    <location>
        <begin position="118"/>
        <end position="276"/>
    </location>
</feature>
<dbReference type="CDD" id="cd14270">
    <property type="entry name" value="UBA"/>
    <property type="match status" value="1"/>
</dbReference>
<feature type="region of interest" description="Disordered" evidence="1">
    <location>
        <begin position="1"/>
        <end position="20"/>
    </location>
</feature>
<dbReference type="EMBL" id="ML991778">
    <property type="protein sequence ID" value="KAF2237939.1"/>
    <property type="molecule type" value="Genomic_DNA"/>
</dbReference>
<evidence type="ECO:0000259" key="2">
    <source>
        <dbReference type="PROSITE" id="PS50030"/>
    </source>
</evidence>
<dbReference type="InterPro" id="IPR015940">
    <property type="entry name" value="UBA"/>
</dbReference>
<feature type="compositionally biased region" description="Polar residues" evidence="1">
    <location>
        <begin position="385"/>
        <end position="394"/>
    </location>
</feature>
<evidence type="ECO:0000313" key="3">
    <source>
        <dbReference type="EMBL" id="KAF2237939.1"/>
    </source>
</evidence>
<feature type="compositionally biased region" description="Polar residues" evidence="1">
    <location>
        <begin position="656"/>
        <end position="666"/>
    </location>
</feature>
<feature type="compositionally biased region" description="Basic and acidic residues" evidence="1">
    <location>
        <begin position="249"/>
        <end position="269"/>
    </location>
</feature>
<feature type="region of interest" description="Disordered" evidence="1">
    <location>
        <begin position="738"/>
        <end position="802"/>
    </location>
</feature>
<feature type="region of interest" description="Disordered" evidence="1">
    <location>
        <begin position="1159"/>
        <end position="1254"/>
    </location>
</feature>
<dbReference type="Proteomes" id="UP000800092">
    <property type="component" value="Unassembled WGS sequence"/>
</dbReference>
<feature type="compositionally biased region" description="Basic and acidic residues" evidence="1">
    <location>
        <begin position="403"/>
        <end position="412"/>
    </location>
</feature>
<organism evidence="3 4">
    <name type="scientific">Viridothelium virens</name>
    <name type="common">Speckled blister lichen</name>
    <name type="synonym">Trypethelium virens</name>
    <dbReference type="NCBI Taxonomy" id="1048519"/>
    <lineage>
        <taxon>Eukaryota</taxon>
        <taxon>Fungi</taxon>
        <taxon>Dikarya</taxon>
        <taxon>Ascomycota</taxon>
        <taxon>Pezizomycotina</taxon>
        <taxon>Dothideomycetes</taxon>
        <taxon>Dothideomycetes incertae sedis</taxon>
        <taxon>Trypetheliales</taxon>
        <taxon>Trypetheliaceae</taxon>
        <taxon>Viridothelium</taxon>
    </lineage>
</organism>
<feature type="compositionally biased region" description="Basic and acidic residues" evidence="1">
    <location>
        <begin position="786"/>
        <end position="800"/>
    </location>
</feature>
<accession>A0A6A6HJE3</accession>
<feature type="compositionally biased region" description="Basic and acidic residues" evidence="1">
    <location>
        <begin position="505"/>
        <end position="531"/>
    </location>
</feature>
<gene>
    <name evidence="3" type="ORF">EV356DRAFT_529844</name>
</gene>
<feature type="region of interest" description="Disordered" evidence="1">
    <location>
        <begin position="297"/>
        <end position="605"/>
    </location>
</feature>